<reference evidence="1" key="1">
    <citation type="submission" date="2010-01" db="EMBL/GenBank/DDBJ databases">
        <title>Genome fragments of uncultured bacteria from the North Pacific subtropical Gyre.</title>
        <authorList>
            <person name="Pham V.D."/>
            <person name="Delong E.F."/>
        </authorList>
    </citation>
    <scope>NUCLEOTIDE SEQUENCE</scope>
</reference>
<protein>
    <submittedName>
        <fullName evidence="1">Uncharacterized protein</fullName>
    </submittedName>
</protein>
<name>E7C2H2_9BACT</name>
<organism evidence="1">
    <name type="scientific">uncultured myxobacterium HF0130_06F04</name>
    <dbReference type="NCBI Taxonomy" id="723555"/>
    <lineage>
        <taxon>Bacteria</taxon>
        <taxon>Pseudomonadati</taxon>
        <taxon>Myxococcota</taxon>
        <taxon>Myxococcia</taxon>
        <taxon>Myxococcales</taxon>
        <taxon>environmental samples</taxon>
    </lineage>
</organism>
<evidence type="ECO:0000313" key="1">
    <source>
        <dbReference type="EMBL" id="ADI21646.1"/>
    </source>
</evidence>
<dbReference type="AlphaFoldDB" id="E7C2H2"/>
<dbReference type="EMBL" id="GU567961">
    <property type="protein sequence ID" value="ADI21646.1"/>
    <property type="molecule type" value="Genomic_DNA"/>
</dbReference>
<proteinExistence type="predicted"/>
<sequence>MSDARCETVRKTWLRSARWIGLVAAIVTVLPTPVLAQEAGSNGIRFGRARVHPFFDFFSYYQSNPGRRTNGGVSDLMLKIRPGFNLDYPGRSYEIYSSGNVEYRHFMGLNAVENSSSDTTKLSAVMGGLSVDGKFLKTSSFPLSMKVDINRIDTPANQSQSKTLGKNAASMTLGSQWAPGGGALKLGLSYKPSLAIYDGNENGSDNDNLNTLNQDTSFQAQWRFLPKTATFIEASYRNYGYLNPEKGFSSTLGQTPNGETGTDTSTADSAQQSFNVTVPISSAYWGLSGQITPRLSTIMKFGYGQTMTENVDDSQQSSGFLTQVDIKYKSSETIKYSGGYARSLAGAVLFQHRTTDRIYLKGQTTLARRYALALNLEYDMIGYGDPVVTAANGGRNDTIVRAEAVASVKITNWFVASLVNKFETLSAKGADGQNWELVSGSGTPSYKYNDTFLRLSVRY</sequence>
<accession>E7C2H2</accession>